<proteinExistence type="predicted"/>
<sequence>MRKMKLSLLLFLHLLLPDCDAFLPLLDRCPRESASLGATPNEKKMLTPADALALQKQADALRAEARSLELALKESKEEKARKEAEKVDSLIDQILVSFSIDDSTQMLNTEEQVAQLMQDKRLSADHVNKIFDRICEKSQRRQSIENCSPLISLLLDAACKVDCLEREENPNKRWNHRVERDLRKKLFAMGWGIDLEDVKSKDRIRSLTGEKDIY</sequence>
<protein>
    <submittedName>
        <fullName evidence="3">Uncharacterized protein</fullName>
    </submittedName>
</protein>
<accession>A0A7S1ZWG2</accession>
<evidence type="ECO:0000256" key="2">
    <source>
        <dbReference type="SAM" id="SignalP"/>
    </source>
</evidence>
<feature type="signal peptide" evidence="2">
    <location>
        <begin position="1"/>
        <end position="21"/>
    </location>
</feature>
<dbReference type="AlphaFoldDB" id="A0A7S1ZWG2"/>
<organism evidence="3">
    <name type="scientific">Trieres chinensis</name>
    <name type="common">Marine centric diatom</name>
    <name type="synonym">Odontella sinensis</name>
    <dbReference type="NCBI Taxonomy" id="1514140"/>
    <lineage>
        <taxon>Eukaryota</taxon>
        <taxon>Sar</taxon>
        <taxon>Stramenopiles</taxon>
        <taxon>Ochrophyta</taxon>
        <taxon>Bacillariophyta</taxon>
        <taxon>Mediophyceae</taxon>
        <taxon>Biddulphiophycidae</taxon>
        <taxon>Eupodiscales</taxon>
        <taxon>Parodontellaceae</taxon>
        <taxon>Trieres</taxon>
    </lineage>
</organism>
<evidence type="ECO:0000313" key="3">
    <source>
        <dbReference type="EMBL" id="CAD9350686.1"/>
    </source>
</evidence>
<name>A0A7S1ZWG2_TRICV</name>
<dbReference type="EMBL" id="HBGO01027141">
    <property type="protein sequence ID" value="CAD9350686.1"/>
    <property type="molecule type" value="Transcribed_RNA"/>
</dbReference>
<feature type="coiled-coil region" evidence="1">
    <location>
        <begin position="51"/>
        <end position="93"/>
    </location>
</feature>
<feature type="chain" id="PRO_5030625948" evidence="2">
    <location>
        <begin position="22"/>
        <end position="214"/>
    </location>
</feature>
<gene>
    <name evidence="3" type="ORF">OSIN01602_LOCUS15607</name>
</gene>
<keyword evidence="1" id="KW-0175">Coiled coil</keyword>
<evidence type="ECO:0000256" key="1">
    <source>
        <dbReference type="SAM" id="Coils"/>
    </source>
</evidence>
<reference evidence="3" key="1">
    <citation type="submission" date="2021-01" db="EMBL/GenBank/DDBJ databases">
        <authorList>
            <person name="Corre E."/>
            <person name="Pelletier E."/>
            <person name="Niang G."/>
            <person name="Scheremetjew M."/>
            <person name="Finn R."/>
            <person name="Kale V."/>
            <person name="Holt S."/>
            <person name="Cochrane G."/>
            <person name="Meng A."/>
            <person name="Brown T."/>
            <person name="Cohen L."/>
        </authorList>
    </citation>
    <scope>NUCLEOTIDE SEQUENCE</scope>
    <source>
        <strain evidence="3">Grunow 1884</strain>
    </source>
</reference>
<keyword evidence="2" id="KW-0732">Signal</keyword>